<proteinExistence type="inferred from homology"/>
<evidence type="ECO:0000256" key="4">
    <source>
        <dbReference type="ARBA" id="ARBA00022833"/>
    </source>
</evidence>
<feature type="binding site" evidence="6">
    <location>
        <position position="339"/>
    </location>
    <ligand>
        <name>Zn(2+)</name>
        <dbReference type="ChEBI" id="CHEBI:29105"/>
    </ligand>
</feature>
<evidence type="ECO:0000256" key="5">
    <source>
        <dbReference type="ARBA" id="ARBA00023136"/>
    </source>
</evidence>
<dbReference type="EMBL" id="JACHVA010000075">
    <property type="protein sequence ID" value="MBC2601774.1"/>
    <property type="molecule type" value="Genomic_DNA"/>
</dbReference>
<evidence type="ECO:0000256" key="2">
    <source>
        <dbReference type="ARBA" id="ARBA00022475"/>
    </source>
</evidence>
<keyword evidence="3 6" id="KW-0479">Metal-binding</keyword>
<comment type="subcellular location">
    <subcellularLocation>
        <location evidence="6">Cell membrane</location>
        <topology evidence="6">Peripheral membrane protein</topology>
    </subcellularLocation>
</comment>
<comment type="subunit">
    <text evidence="6">Forms a complex with DabB.</text>
</comment>
<reference evidence="7 8" key="1">
    <citation type="submission" date="2020-07" db="EMBL/GenBank/DDBJ databases">
        <authorList>
            <person name="Feng X."/>
        </authorList>
    </citation>
    <scope>NUCLEOTIDE SEQUENCE [LARGE SCALE GENOMIC DNA]</scope>
    <source>
        <strain evidence="7 8">JCM14086</strain>
    </source>
</reference>
<evidence type="ECO:0000313" key="7">
    <source>
        <dbReference type="EMBL" id="MBC2601774.1"/>
    </source>
</evidence>
<evidence type="ECO:0000313" key="8">
    <source>
        <dbReference type="Proteomes" id="UP000525652"/>
    </source>
</evidence>
<gene>
    <name evidence="6" type="primary">dabA</name>
    <name evidence="7" type="ORF">H5P30_08290</name>
</gene>
<organism evidence="7 8">
    <name type="scientific">Puniceicoccus vermicola</name>
    <dbReference type="NCBI Taxonomy" id="388746"/>
    <lineage>
        <taxon>Bacteria</taxon>
        <taxon>Pseudomonadati</taxon>
        <taxon>Verrucomicrobiota</taxon>
        <taxon>Opitutia</taxon>
        <taxon>Puniceicoccales</taxon>
        <taxon>Puniceicoccaceae</taxon>
        <taxon>Puniceicoccus</taxon>
    </lineage>
</organism>
<dbReference type="RefSeq" id="WP_185692483.1">
    <property type="nucleotide sequence ID" value="NZ_JACHVA010000075.1"/>
</dbReference>
<feature type="binding site" evidence="6">
    <location>
        <position position="510"/>
    </location>
    <ligand>
        <name>Zn(2+)</name>
        <dbReference type="ChEBI" id="CHEBI:29105"/>
    </ligand>
</feature>
<dbReference type="HAMAP" id="MF_01871">
    <property type="entry name" value="DabA"/>
    <property type="match status" value="1"/>
</dbReference>
<name>A0A7X1E484_9BACT</name>
<keyword evidence="1 6" id="KW-0813">Transport</keyword>
<evidence type="ECO:0000256" key="3">
    <source>
        <dbReference type="ARBA" id="ARBA00022723"/>
    </source>
</evidence>
<keyword evidence="5 6" id="KW-0472">Membrane</keyword>
<feature type="binding site" evidence="6">
    <location>
        <position position="341"/>
    </location>
    <ligand>
        <name>Zn(2+)</name>
        <dbReference type="ChEBI" id="CHEBI:29105"/>
    </ligand>
</feature>
<dbReference type="GO" id="GO:0008270">
    <property type="term" value="F:zinc ion binding"/>
    <property type="evidence" value="ECO:0007669"/>
    <property type="project" value="UniProtKB-UniRule"/>
</dbReference>
<dbReference type="PANTHER" id="PTHR38344">
    <property type="entry name" value="UPF0753 PROTEIN AQ_863"/>
    <property type="match status" value="1"/>
</dbReference>
<accession>A0A7X1E484</accession>
<dbReference type="Proteomes" id="UP000525652">
    <property type="component" value="Unassembled WGS sequence"/>
</dbReference>
<dbReference type="InterPro" id="IPR018752">
    <property type="entry name" value="DabA"/>
</dbReference>
<comment type="similarity">
    <text evidence="6">Belongs to the inorganic carbon transporter (TC 9.A.2) DabA family.</text>
</comment>
<protein>
    <recommendedName>
        <fullName evidence="6">Probable inorganic carbon transporter subunit DabA</fullName>
    </recommendedName>
</protein>
<dbReference type="GO" id="GO:0005886">
    <property type="term" value="C:plasma membrane"/>
    <property type="evidence" value="ECO:0007669"/>
    <property type="project" value="UniProtKB-SubCell"/>
</dbReference>
<comment type="cofactor">
    <cofactor evidence="6">
        <name>Zn(2+)</name>
        <dbReference type="ChEBI" id="CHEBI:29105"/>
    </cofactor>
</comment>
<dbReference type="AlphaFoldDB" id="A0A7X1E484"/>
<dbReference type="PANTHER" id="PTHR38344:SF1">
    <property type="entry name" value="INORGANIC CARBON TRANSPORTER SUBUNIT DABA-RELATED"/>
    <property type="match status" value="1"/>
</dbReference>
<keyword evidence="2 6" id="KW-1003">Cell membrane</keyword>
<dbReference type="Pfam" id="PF10070">
    <property type="entry name" value="DabA"/>
    <property type="match status" value="1"/>
</dbReference>
<keyword evidence="4 6" id="KW-0862">Zinc</keyword>
<evidence type="ECO:0000256" key="1">
    <source>
        <dbReference type="ARBA" id="ARBA00022448"/>
    </source>
</evidence>
<evidence type="ECO:0000256" key="6">
    <source>
        <dbReference type="HAMAP-Rule" id="MF_01871"/>
    </source>
</evidence>
<comment type="caution">
    <text evidence="7">The sequence shown here is derived from an EMBL/GenBank/DDBJ whole genome shotgun (WGS) entry which is preliminary data.</text>
</comment>
<comment type="function">
    <text evidence="6">Part of an energy-coupled inorganic carbon pump.</text>
</comment>
<feature type="binding site" evidence="6">
    <location>
        <position position="495"/>
    </location>
    <ligand>
        <name>Zn(2+)</name>
        <dbReference type="ChEBI" id="CHEBI:29105"/>
    </ligand>
</feature>
<keyword evidence="8" id="KW-1185">Reference proteome</keyword>
<sequence>MNPHQSIQQACGQIAPLWPLANFVAVNPFLGFSNRAFADTAHYLSQVQGAQLTMPQSWYSEKFASGEIQTADLQKAIERAPKEVIATFRESDRALNAHALAENLDASKTLPEPLYRPGTFSGYLDDREGTHWGRAFSEEAAKWCAAYYDKGQSTWFLTGIQNGFYEAWHESVGHDKTLACMGLKKAHKTLTEMSADPEEAITDAVKTMGIPEAFLPEFLYRVLLTLPGWAGHLRYMDREEEIRSSSGSELIQLLAILLNYECTLYNAYSQDKDCLLGWRRILMEEPIEKSSEIMPIDLAERLLWQSAFEHHIEHSLQQRIHPQSAPQEKAKPDIQAAFCIDVRSELFRRNLETALPNIHTIGFAGFFGVPLDHTPFGHQHSEARCPALLAPPVKSCEHSHHEGEDTDPHHTERNWKKFKESAASCFSFVETLGLTFGWKMLQSAFGLGDSSPKSGRLPKFAEELDPETRINLAAGILKGLSLTQHCGRLVLLCGHGSTTRNNPYGSGLDCGACGGHPGDANARIAAALLNDPVVRSGLEGQGITIPKDTWFISGLHNTTTDEVTLFDLESIPSSHKETLETLRHSLDQAGLWTAATRAKDLNVNSTETFKAIRARSTDWSQVRPEWGLAGNAGFIVAPRSWTQSSNLEGKAFLHEYDPGADPEGKLLESILAGPLVVGSWINLQYYASSVDNTHFGSGHKGIHNVVGGLGVALGNENDLRPGLPLQSVHTGKQLMHEPSRLHAFVAADPDILDTILERQPALKELLDNGWLHLFSLGANGHSCSYRLPSGEWKVSQVENKRASLERV</sequence>